<dbReference type="NCBIfam" id="NF000848">
    <property type="entry name" value="PRK00074.1"/>
    <property type="match status" value="1"/>
</dbReference>
<reference evidence="13" key="1">
    <citation type="journal article" date="2004" name="Environ. Microbiol.">
        <title>Characterization of Large-Insert DNA Libraries from Soil for Environmental Genomic Studies of Archaea.</title>
        <authorList>
            <person name="Treusch A.H."/>
            <person name="Kletzin A."/>
            <person name="Raddatz G."/>
            <person name="Ochsenreiter T."/>
            <person name="Quaiser A."/>
            <person name="Meurer G."/>
            <person name="Schuster S.C."/>
            <person name="Schleper C."/>
        </authorList>
    </citation>
    <scope>NUCLEOTIDE SEQUENCE</scope>
</reference>
<dbReference type="InterPro" id="IPR022955">
    <property type="entry name" value="GMP_synthase"/>
</dbReference>
<comment type="catalytic activity">
    <reaction evidence="9 10">
        <text>XMP + L-glutamine + ATP + H2O = GMP + L-glutamate + AMP + diphosphate + 2 H(+)</text>
        <dbReference type="Rhea" id="RHEA:11680"/>
        <dbReference type="ChEBI" id="CHEBI:15377"/>
        <dbReference type="ChEBI" id="CHEBI:15378"/>
        <dbReference type="ChEBI" id="CHEBI:29985"/>
        <dbReference type="ChEBI" id="CHEBI:30616"/>
        <dbReference type="ChEBI" id="CHEBI:33019"/>
        <dbReference type="ChEBI" id="CHEBI:57464"/>
        <dbReference type="ChEBI" id="CHEBI:58115"/>
        <dbReference type="ChEBI" id="CHEBI:58359"/>
        <dbReference type="ChEBI" id="CHEBI:456215"/>
        <dbReference type="EC" id="6.3.5.2"/>
    </reaction>
</comment>
<feature type="active site" evidence="10">
    <location>
        <position position="169"/>
    </location>
</feature>
<dbReference type="FunFam" id="3.30.300.10:FF:000002">
    <property type="entry name" value="GMP synthase [glutamine-hydrolyzing]"/>
    <property type="match status" value="1"/>
</dbReference>
<dbReference type="EC" id="6.3.5.2" evidence="10"/>
<dbReference type="PANTHER" id="PTHR11922">
    <property type="entry name" value="GMP SYNTHASE-RELATED"/>
    <property type="match status" value="1"/>
</dbReference>
<evidence type="ECO:0000256" key="2">
    <source>
        <dbReference type="ARBA" id="ARBA00005153"/>
    </source>
</evidence>
<keyword evidence="5 10" id="KW-0332">GMP biosynthesis</keyword>
<dbReference type="PRINTS" id="PR00096">
    <property type="entry name" value="GATASE"/>
</dbReference>
<keyword evidence="8 10" id="KW-0315">Glutamine amidotransferase</keyword>
<dbReference type="EMBL" id="AJ627421">
    <property type="protein sequence ID" value="CAF28730.1"/>
    <property type="molecule type" value="Genomic_DNA"/>
</dbReference>
<evidence type="ECO:0000256" key="4">
    <source>
        <dbReference type="ARBA" id="ARBA00022741"/>
    </source>
</evidence>
<dbReference type="GO" id="GO:0005829">
    <property type="term" value="C:cytosol"/>
    <property type="evidence" value="ECO:0007669"/>
    <property type="project" value="TreeGrafter"/>
</dbReference>
<evidence type="ECO:0000313" key="13">
    <source>
        <dbReference type="EMBL" id="CAF28730.1"/>
    </source>
</evidence>
<evidence type="ECO:0000256" key="6">
    <source>
        <dbReference type="ARBA" id="ARBA00022755"/>
    </source>
</evidence>
<gene>
    <name evidence="10" type="primary">guaA</name>
</gene>
<dbReference type="Pfam" id="PF00117">
    <property type="entry name" value="GATase"/>
    <property type="match status" value="1"/>
</dbReference>
<evidence type="ECO:0000256" key="5">
    <source>
        <dbReference type="ARBA" id="ARBA00022749"/>
    </source>
</evidence>
<dbReference type="Pfam" id="PF02540">
    <property type="entry name" value="NAD_synthase"/>
    <property type="match status" value="1"/>
</dbReference>
<sequence>MDKIVVLDFGSQYSHLICRRIRESNVYCELLPYNSPISLIKKLEPKGIVLSGGPSSVYLEGSPKPDKKIFDMGIPVLGICYGHQLIVNEFDGKIKRFDNREYGLADLEIDDNSDLFKGINKKIRCWMSHADAAETIPNDFNILAHTNNSNSAAIANRNRGFYGIQFHPEVSHTEEGNRILRNFSHSISNAKPDWTMEGFVDFSIKDIRSKVQEDRVLCAISGGIDSTTLAVLLNKAISKNLACVFVNNGLLRQDEETLVPELISKHLGIDTITIDAEQRFLSRLNGITDPEQKRKIIGEEFAQVFLKVTKDYGPFQWLAQGTLYPDVIESGFSKGPAAVIKTHHNVGGLPDWLNLKVLEPFRSLYKDEVRKIALLLDIPNEFIKRHPFPGPGLAVRIIGEVTNEKIRIVRHASSLVESELMAAGWYDKVWQAYAAVGDDLAVGVLGDERVYGHIVTIRIVESLDAMTADWSRIPHELISKISNRITNEVNGVTWVTYSVSSKPPATIEPQ</sequence>
<dbReference type="CDD" id="cd01742">
    <property type="entry name" value="GATase1_GMP_Synthase"/>
    <property type="match status" value="1"/>
</dbReference>
<dbReference type="InterPro" id="IPR001674">
    <property type="entry name" value="GMP_synth_C"/>
</dbReference>
<dbReference type="PROSITE" id="PS51273">
    <property type="entry name" value="GATASE_TYPE_1"/>
    <property type="match status" value="1"/>
</dbReference>
<dbReference type="InterPro" id="IPR029062">
    <property type="entry name" value="Class_I_gatase-like"/>
</dbReference>
<dbReference type="SUPFAM" id="SSF52402">
    <property type="entry name" value="Adenine nucleotide alpha hydrolases-like"/>
    <property type="match status" value="1"/>
</dbReference>
<dbReference type="GO" id="GO:0003921">
    <property type="term" value="F:GMP synthase activity"/>
    <property type="evidence" value="ECO:0007669"/>
    <property type="project" value="InterPro"/>
</dbReference>
<dbReference type="PRINTS" id="PR00099">
    <property type="entry name" value="CPSGATASE"/>
</dbReference>
<proteinExistence type="inferred from homology"/>
<keyword evidence="7 10" id="KW-0067">ATP-binding</keyword>
<evidence type="ECO:0000256" key="8">
    <source>
        <dbReference type="ARBA" id="ARBA00022962"/>
    </source>
</evidence>
<comment type="function">
    <text evidence="1 10">Catalyzes the synthesis of GMP from XMP.</text>
</comment>
<dbReference type="NCBIfam" id="TIGR00884">
    <property type="entry name" value="guaA_Cterm"/>
    <property type="match status" value="1"/>
</dbReference>
<dbReference type="FunFam" id="3.40.50.880:FF:000001">
    <property type="entry name" value="GMP synthase [glutamine-hydrolyzing]"/>
    <property type="match status" value="1"/>
</dbReference>
<evidence type="ECO:0000256" key="1">
    <source>
        <dbReference type="ARBA" id="ARBA00002332"/>
    </source>
</evidence>
<dbReference type="NCBIfam" id="TIGR00888">
    <property type="entry name" value="guaA_Nterm"/>
    <property type="match status" value="1"/>
</dbReference>
<dbReference type="PROSITE" id="PS51553">
    <property type="entry name" value="GMPS_ATP_PPASE"/>
    <property type="match status" value="1"/>
</dbReference>
<dbReference type="Pfam" id="PF00958">
    <property type="entry name" value="GMP_synt_C"/>
    <property type="match status" value="1"/>
</dbReference>
<accession>Q701Z4</accession>
<dbReference type="Gene3D" id="3.40.50.880">
    <property type="match status" value="1"/>
</dbReference>
<dbReference type="HAMAP" id="MF_00344">
    <property type="entry name" value="GMP_synthase"/>
    <property type="match status" value="1"/>
</dbReference>
<dbReference type="InterPro" id="IPR014729">
    <property type="entry name" value="Rossmann-like_a/b/a_fold"/>
</dbReference>
<dbReference type="UniPathway" id="UPA00189">
    <property type="reaction ID" value="UER00296"/>
</dbReference>
<dbReference type="Gene3D" id="3.40.50.620">
    <property type="entry name" value="HUPs"/>
    <property type="match status" value="1"/>
</dbReference>
<evidence type="ECO:0000256" key="7">
    <source>
        <dbReference type="ARBA" id="ARBA00022840"/>
    </source>
</evidence>
<keyword evidence="6 10" id="KW-0658">Purine biosynthesis</keyword>
<dbReference type="InterPro" id="IPR025777">
    <property type="entry name" value="GMPS_ATP_PPase_dom"/>
</dbReference>
<dbReference type="CDD" id="cd01997">
    <property type="entry name" value="GMP_synthase_C"/>
    <property type="match status" value="1"/>
</dbReference>
<dbReference type="MEROPS" id="C26.957"/>
<name>Q701Z4_9CREN</name>
<dbReference type="InterPro" id="IPR004739">
    <property type="entry name" value="GMP_synth_GATase"/>
</dbReference>
<dbReference type="SUPFAM" id="SSF52317">
    <property type="entry name" value="Class I glutamine amidotransferase-like"/>
    <property type="match status" value="1"/>
</dbReference>
<keyword evidence="3 10" id="KW-0436">Ligase</keyword>
<protein>
    <recommendedName>
        <fullName evidence="10">GMP synthase [glutamine-hydrolyzing]</fullName>
        <ecNumber evidence="10">6.3.5.2</ecNumber>
    </recommendedName>
    <alternativeName>
        <fullName evidence="10">GMP synthetase</fullName>
    </alternativeName>
    <alternativeName>
        <fullName evidence="10">Glutamine amidotransferase</fullName>
    </alternativeName>
</protein>
<comment type="pathway">
    <text evidence="2 10">Purine metabolism; GMP biosynthesis; GMP from XMP (L-Gln route): step 1/1.</text>
</comment>
<evidence type="ECO:0000256" key="11">
    <source>
        <dbReference type="PROSITE-ProRule" id="PRU00886"/>
    </source>
</evidence>
<feature type="active site" evidence="10">
    <location>
        <position position="167"/>
    </location>
</feature>
<dbReference type="AlphaFoldDB" id="Q701Z4"/>
<feature type="binding site" evidence="11">
    <location>
        <begin position="221"/>
        <end position="227"/>
    </location>
    <ligand>
        <name>ATP</name>
        <dbReference type="ChEBI" id="CHEBI:30616"/>
    </ligand>
</feature>
<dbReference type="PANTHER" id="PTHR11922:SF2">
    <property type="entry name" value="GMP SYNTHASE [GLUTAMINE-HYDROLYZING]"/>
    <property type="match status" value="1"/>
</dbReference>
<keyword evidence="4 10" id="KW-0547">Nucleotide-binding</keyword>
<dbReference type="InterPro" id="IPR022310">
    <property type="entry name" value="NAD/GMP_synthase"/>
</dbReference>
<dbReference type="InterPro" id="IPR017926">
    <property type="entry name" value="GATASE"/>
</dbReference>
<dbReference type="PRINTS" id="PR00097">
    <property type="entry name" value="ANTSNTHASEII"/>
</dbReference>
<evidence type="ECO:0000256" key="3">
    <source>
        <dbReference type="ARBA" id="ARBA00022598"/>
    </source>
</evidence>
<dbReference type="GO" id="GO:0005524">
    <property type="term" value="F:ATP binding"/>
    <property type="evidence" value="ECO:0007669"/>
    <property type="project" value="UniProtKB-UniRule"/>
</dbReference>
<feature type="domain" description="GMPS ATP-PPase" evidence="12">
    <location>
        <begin position="194"/>
        <end position="385"/>
    </location>
</feature>
<evidence type="ECO:0000256" key="10">
    <source>
        <dbReference type="HAMAP-Rule" id="MF_00344"/>
    </source>
</evidence>
<organism evidence="13">
    <name type="scientific">uncultured crenarchaeote</name>
    <dbReference type="NCBI Taxonomy" id="29281"/>
    <lineage>
        <taxon>Archaea</taxon>
        <taxon>Thermoproteota</taxon>
        <taxon>environmental samples</taxon>
    </lineage>
</organism>
<evidence type="ECO:0000256" key="9">
    <source>
        <dbReference type="ARBA" id="ARBA00049404"/>
    </source>
</evidence>
<evidence type="ECO:0000259" key="12">
    <source>
        <dbReference type="PROSITE" id="PS51553"/>
    </source>
</evidence>
<feature type="active site" description="Nucleophile" evidence="10">
    <location>
        <position position="80"/>
    </location>
</feature>
<dbReference type="Gene3D" id="3.30.300.10">
    <property type="match status" value="1"/>
</dbReference>